<evidence type="ECO:0000313" key="4">
    <source>
        <dbReference type="Proteomes" id="UP001174909"/>
    </source>
</evidence>
<dbReference type="Pfam" id="PF00296">
    <property type="entry name" value="Bac_luciferase"/>
    <property type="match status" value="1"/>
</dbReference>
<dbReference type="GO" id="GO:0005829">
    <property type="term" value="C:cytosol"/>
    <property type="evidence" value="ECO:0007669"/>
    <property type="project" value="TreeGrafter"/>
</dbReference>
<feature type="domain" description="Luciferase-like" evidence="2">
    <location>
        <begin position="15"/>
        <end position="121"/>
    </location>
</feature>
<dbReference type="GO" id="GO:0016705">
    <property type="term" value="F:oxidoreductase activity, acting on paired donors, with incorporation or reduction of molecular oxygen"/>
    <property type="evidence" value="ECO:0007669"/>
    <property type="project" value="InterPro"/>
</dbReference>
<dbReference type="PANTHER" id="PTHR30137:SF6">
    <property type="entry name" value="LUCIFERASE-LIKE MONOOXYGENASE"/>
    <property type="match status" value="1"/>
</dbReference>
<proteinExistence type="predicted"/>
<protein>
    <submittedName>
        <fullName evidence="3">Uncharacterized protein YwcH</fullName>
    </submittedName>
</protein>
<keyword evidence="4" id="KW-1185">Reference proteome</keyword>
<dbReference type="NCBIfam" id="TIGR03558">
    <property type="entry name" value="oxido_grp_1"/>
    <property type="match status" value="1"/>
</dbReference>
<dbReference type="SUPFAM" id="SSF51679">
    <property type="entry name" value="Bacterial luciferase-like"/>
    <property type="match status" value="1"/>
</dbReference>
<dbReference type="AlphaFoldDB" id="A0AA35U2J5"/>
<evidence type="ECO:0000259" key="2">
    <source>
        <dbReference type="Pfam" id="PF00296"/>
    </source>
</evidence>
<name>A0AA35U2J5_GEOBA</name>
<sequence>MSSELSLSVVDQSPVRKGGTARDALTETIELARAVERLGYQRFWVAEHHNLANFAGTSPEILIGQIAANTQSIRVGSGGVMLPHYSAFKVAEVFRMLETLFPGRIDLGIGRAPGSDQITAAALSYPRPQLDVRHYPHSRARHA</sequence>
<comment type="similarity">
    <text evidence="1">To bacterial alkanal monooxygenase alpha and beta chains.</text>
</comment>
<dbReference type="Proteomes" id="UP001174909">
    <property type="component" value="Unassembled WGS sequence"/>
</dbReference>
<dbReference type="InterPro" id="IPR036661">
    <property type="entry name" value="Luciferase-like_sf"/>
</dbReference>
<evidence type="ECO:0000256" key="1">
    <source>
        <dbReference type="ARBA" id="ARBA00007789"/>
    </source>
</evidence>
<evidence type="ECO:0000313" key="3">
    <source>
        <dbReference type="EMBL" id="CAI8058204.1"/>
    </source>
</evidence>
<accession>A0AA35U2J5</accession>
<dbReference type="InterPro" id="IPR050766">
    <property type="entry name" value="Bact_Lucif_Oxidored"/>
</dbReference>
<dbReference type="Gene3D" id="3.20.20.30">
    <property type="entry name" value="Luciferase-like domain"/>
    <property type="match status" value="1"/>
</dbReference>
<dbReference type="InterPro" id="IPR019949">
    <property type="entry name" value="CmoO-like"/>
</dbReference>
<gene>
    <name evidence="3" type="ORF">GBAR_LOCUS31646</name>
</gene>
<dbReference type="PANTHER" id="PTHR30137">
    <property type="entry name" value="LUCIFERASE-LIKE MONOOXYGENASE"/>
    <property type="match status" value="1"/>
</dbReference>
<dbReference type="InterPro" id="IPR011251">
    <property type="entry name" value="Luciferase-like_dom"/>
</dbReference>
<reference evidence="3" key="1">
    <citation type="submission" date="2023-03" db="EMBL/GenBank/DDBJ databases">
        <authorList>
            <person name="Steffen K."/>
            <person name="Cardenas P."/>
        </authorList>
    </citation>
    <scope>NUCLEOTIDE SEQUENCE</scope>
</reference>
<comment type="caution">
    <text evidence="3">The sequence shown here is derived from an EMBL/GenBank/DDBJ whole genome shotgun (WGS) entry which is preliminary data.</text>
</comment>
<organism evidence="3 4">
    <name type="scientific">Geodia barretti</name>
    <name type="common">Barrett's horny sponge</name>
    <dbReference type="NCBI Taxonomy" id="519541"/>
    <lineage>
        <taxon>Eukaryota</taxon>
        <taxon>Metazoa</taxon>
        <taxon>Porifera</taxon>
        <taxon>Demospongiae</taxon>
        <taxon>Heteroscleromorpha</taxon>
        <taxon>Tetractinellida</taxon>
        <taxon>Astrophorina</taxon>
        <taxon>Geodiidae</taxon>
        <taxon>Geodia</taxon>
    </lineage>
</organism>
<dbReference type="EMBL" id="CASHTH010004497">
    <property type="protein sequence ID" value="CAI8058204.1"/>
    <property type="molecule type" value="Genomic_DNA"/>
</dbReference>